<sequence length="1600" mass="179456">MKSQASLRRLLSTIIAFLVHFVDARNANEFYTFKDATATSTYITHTNDDKKFGAARAYQIGASYWCSAGHHASTDFVSWTGELWDTAKVSQVEVMWEYAPKEVEISTSITDDSFNVVMPFKETFDKKPSYKEVFKLEQPVEARFIRLTLRGCINDYFGIREIHIVGAGNPLFAIKSGISSPSGEMCLQLEEGRRDDNTRVVLDLCSHAIAAADGRDLWRHDSRQRIVSAVTSPPKCLTSVSPSKVGALVITDCKDDASDVCRWEFMGNSQISLKNAEELCMTQANIYSDKAGMGNLLDIMKSDITITASSASDKHNVELVMDGKTETYWASELFLDSNIHSTNITINFNQPIHASRVKIDWEYQPMSYTIEGSTDNIVFTELARNMSNSDHVTMDSLKDKEFKQLRLVMLRPHHSMGKIPDGFIYGIREMEVLTSNLQTVVGDCRAAANTSDARDKYFVSYVSTFQPKLANEIKNMENEIHGLTGEIMDEMESLTESVDNSDSCMQEKKEYGKTLDHMHNREAGVWKQIQKSSLCDKSNQTEEMYSTLGETITNAAEDCYLIKQKSKSATSGFYWIQPKCSKHPIRAYCDMNSQTSMFVWDGKGDSASPQALHKMISPLAIKYQCASYGLEPLIVKSKHQLSGLKEALYLMGFERKVNHYVPLAYKFGSSHKFRDLMNVFSFITDSQLPVYNRDDAMIDSMKLPHFLDHNAAGLSLATGEIEKFDMESANIGAIVCSTNVTEDNMIPIDLTCDDRINKSEHLIANTNTNIIVRCSEDCSEKDIPVYGTDGLYNERSSICRAAIHAGVIASKGTFTVSIESGLPYYSGSTMNGVQSFAYNKGWQGSKDILDPQMPEGEKEIDHTGPPSKYSVRILPLERMCPIVETHGSFLQIPQDASHNTNNKTEAKNKDPDKETSTCTEECKNGEVMDIANLDPTTRNEALKVIRDMNALYGFDPKTVVSTVENIAAVVSRAKKYIKPLEAINHHQEKTLTTLFDRVELASQKTAHLKESRESHKTNYQRLLHEQKAKGIESNDPLQMDYTKMAFSKSFKIYDTNMTSGGPSRWGYSDAPFEGHATYMVQSSSIDSSLIGEGSYAMVTNHRYFNFDLKADVLAKNEGLIGIAFRVQDQFNFYLFVMNSRHSNKQLLKMQDGVVHVIATNKDEGYEKNKWMNVHISVDHNTIDIRCDGVNILRVLDKGFLHGGVGLYSCGTDGDFYFDHFTVIPKQEPIKSEEEAMSRLKVLQCCTYDEKFSGDVSDAFTVINPHHNHTTSWRYKDIIGGRHKAIHQHRPSYDKLDVGSLAILKNDRLCSSGYLRFRFLPQCEGGTIGAVIRYADNENMILVELNSNELRIRSITAGVPKVLATVPASFTLSKWNVMEVEMKNKIISVKVNNNVEHGSFLTSLFKSSDFECRAEVENINNFGLKLGLKTSACDSCYFDTLQVSPDPMKNAIPATNFVEEFSSVNVWKPCVDNTHVLSRVSLCKQMSRNKGNTNECTESFCSSCCKYHTVLLGDGHRQICSSACQKNNHIANEYLERFLSYVNSCVSLKGAAFDHCNGDQSCLKDACRLCCGSGHQETSPLDKHLIAMEVSSCIKQCNNVF</sequence>
<feature type="region of interest" description="Disordered" evidence="1">
    <location>
        <begin position="891"/>
        <end position="919"/>
    </location>
</feature>
<evidence type="ECO:0000256" key="1">
    <source>
        <dbReference type="SAM" id="MobiDB-lite"/>
    </source>
</evidence>
<keyword evidence="2" id="KW-0732">Signal</keyword>
<dbReference type="InterPro" id="IPR051957">
    <property type="entry name" value="CRISP-LCCL_domain"/>
</dbReference>
<evidence type="ECO:0000313" key="4">
    <source>
        <dbReference type="EMBL" id="KAK1444639.1"/>
    </source>
</evidence>
<feature type="signal peptide" evidence="2">
    <location>
        <begin position="1"/>
        <end position="24"/>
    </location>
</feature>
<dbReference type="SUPFAM" id="SSF49785">
    <property type="entry name" value="Galactose-binding domain-like"/>
    <property type="match status" value="2"/>
</dbReference>
<comment type="caution">
    <text evidence="4">The sequence shown here is derived from an EMBL/GenBank/DDBJ whole genome shotgun (WGS) entry which is preliminary data.</text>
</comment>
<feature type="chain" id="PRO_5042196110" evidence="2">
    <location>
        <begin position="25"/>
        <end position="1600"/>
    </location>
</feature>
<evidence type="ECO:0000313" key="5">
    <source>
        <dbReference type="Proteomes" id="UP001230268"/>
    </source>
</evidence>
<dbReference type="InterPro" id="IPR036609">
    <property type="entry name" value="LCCL_sf"/>
</dbReference>
<dbReference type="InterPro" id="IPR008979">
    <property type="entry name" value="Galactose-bd-like_sf"/>
</dbReference>
<evidence type="ECO:0000259" key="3">
    <source>
        <dbReference type="PROSITE" id="PS50820"/>
    </source>
</evidence>
<dbReference type="SUPFAM" id="SSF69848">
    <property type="entry name" value="LCCL domain"/>
    <property type="match status" value="1"/>
</dbReference>
<evidence type="ECO:0000256" key="2">
    <source>
        <dbReference type="SAM" id="SignalP"/>
    </source>
</evidence>
<reference evidence="4" key="1">
    <citation type="submission" date="2023-08" db="EMBL/GenBank/DDBJ databases">
        <title>Draft sequence of the Babesia gibsoni genome.</title>
        <authorList>
            <person name="Yamagishi J.Y."/>
            <person name="Xuan X.X."/>
        </authorList>
    </citation>
    <scope>NUCLEOTIDE SEQUENCE</scope>
    <source>
        <strain evidence="4">Azabu</strain>
    </source>
</reference>
<proteinExistence type="predicted"/>
<dbReference type="SUPFAM" id="SSF50370">
    <property type="entry name" value="Ricin B-like lectins"/>
    <property type="match status" value="1"/>
</dbReference>
<dbReference type="InterPro" id="IPR000421">
    <property type="entry name" value="FA58C"/>
</dbReference>
<dbReference type="PROSITE" id="PS50820">
    <property type="entry name" value="LCCL"/>
    <property type="match status" value="1"/>
</dbReference>
<dbReference type="InterPro" id="IPR036056">
    <property type="entry name" value="Fibrinogen-like_C"/>
</dbReference>
<feature type="compositionally biased region" description="Polar residues" evidence="1">
    <location>
        <begin position="894"/>
        <end position="903"/>
    </location>
</feature>
<dbReference type="PANTHER" id="PTHR31331:SF1">
    <property type="entry name" value="CYSTEINE RICH SECRETORY PROTEIN LCCL DOMAIN CONTAINING 2"/>
    <property type="match status" value="1"/>
</dbReference>
<dbReference type="Gene3D" id="2.60.120.1000">
    <property type="match status" value="1"/>
</dbReference>
<dbReference type="SUPFAM" id="SSF56496">
    <property type="entry name" value="Fibrinogen C-terminal domain-like"/>
    <property type="match status" value="1"/>
</dbReference>
<dbReference type="NCBIfam" id="NF040941">
    <property type="entry name" value="GGGWT_bact"/>
    <property type="match status" value="1"/>
</dbReference>
<dbReference type="InterPro" id="IPR035992">
    <property type="entry name" value="Ricin_B-like_lectins"/>
</dbReference>
<protein>
    <submittedName>
        <fullName evidence="4">LCCL domain containing protein</fullName>
    </submittedName>
</protein>
<gene>
    <name evidence="4" type="ORF">BgAZ_105450</name>
</gene>
<dbReference type="EMBL" id="JAVEPI010000001">
    <property type="protein sequence ID" value="KAK1444639.1"/>
    <property type="molecule type" value="Genomic_DNA"/>
</dbReference>
<feature type="domain" description="LCCL" evidence="3">
    <location>
        <begin position="746"/>
        <end position="835"/>
    </location>
</feature>
<dbReference type="SMART" id="SM00603">
    <property type="entry name" value="LCCL"/>
    <property type="match status" value="1"/>
</dbReference>
<feature type="compositionally biased region" description="Basic and acidic residues" evidence="1">
    <location>
        <begin position="904"/>
        <end position="919"/>
    </location>
</feature>
<accession>A0AAD8PFW9</accession>
<dbReference type="Pfam" id="PF03815">
    <property type="entry name" value="LCCL"/>
    <property type="match status" value="1"/>
</dbReference>
<dbReference type="Gene3D" id="2.60.120.260">
    <property type="entry name" value="Galactose-binding domain-like"/>
    <property type="match status" value="2"/>
</dbReference>
<keyword evidence="5" id="KW-1185">Reference proteome</keyword>
<name>A0AAD8PFW9_BABGI</name>
<dbReference type="PROSITE" id="PS50231">
    <property type="entry name" value="RICIN_B_LECTIN"/>
    <property type="match status" value="1"/>
</dbReference>
<dbReference type="Gene3D" id="2.80.10.50">
    <property type="match status" value="1"/>
</dbReference>
<dbReference type="Proteomes" id="UP001230268">
    <property type="component" value="Unassembled WGS sequence"/>
</dbReference>
<dbReference type="InterPro" id="IPR004043">
    <property type="entry name" value="LCCL"/>
</dbReference>
<organism evidence="4 5">
    <name type="scientific">Babesia gibsoni</name>
    <dbReference type="NCBI Taxonomy" id="33632"/>
    <lineage>
        <taxon>Eukaryota</taxon>
        <taxon>Sar</taxon>
        <taxon>Alveolata</taxon>
        <taxon>Apicomplexa</taxon>
        <taxon>Aconoidasida</taxon>
        <taxon>Piroplasmida</taxon>
        <taxon>Babesiidae</taxon>
        <taxon>Babesia</taxon>
    </lineage>
</organism>
<dbReference type="Gene3D" id="2.170.130.20">
    <property type="entry name" value="LCCL-like domain"/>
    <property type="match status" value="1"/>
</dbReference>
<dbReference type="PANTHER" id="PTHR31331">
    <property type="entry name" value="LCCL DOMAIN PROTEIN (AFU_ORTHOLOGUE AFUA_5G08630)"/>
    <property type="match status" value="1"/>
</dbReference>
<dbReference type="Gene3D" id="2.60.120.560">
    <property type="entry name" value="Exo-inulinase, domain 1"/>
    <property type="match status" value="2"/>
</dbReference>
<dbReference type="Pfam" id="PF00754">
    <property type="entry name" value="F5_F8_type_C"/>
    <property type="match status" value="1"/>
</dbReference>